<organism evidence="1 2">
    <name type="scientific">Dyadobacter jejuensis</name>
    <dbReference type="NCBI Taxonomy" id="1082580"/>
    <lineage>
        <taxon>Bacteria</taxon>
        <taxon>Pseudomonadati</taxon>
        <taxon>Bacteroidota</taxon>
        <taxon>Cytophagia</taxon>
        <taxon>Cytophagales</taxon>
        <taxon>Spirosomataceae</taxon>
        <taxon>Dyadobacter</taxon>
    </lineage>
</organism>
<evidence type="ECO:0000313" key="2">
    <source>
        <dbReference type="Proteomes" id="UP000245880"/>
    </source>
</evidence>
<accession>A0A316AGW2</accession>
<dbReference type="Proteomes" id="UP000245880">
    <property type="component" value="Unassembled WGS sequence"/>
</dbReference>
<dbReference type="RefSeq" id="WP_158281283.1">
    <property type="nucleotide sequence ID" value="NZ_QGDT01000009.1"/>
</dbReference>
<keyword evidence="2" id="KW-1185">Reference proteome</keyword>
<gene>
    <name evidence="1" type="ORF">CLV98_109156</name>
</gene>
<sequence>MQCIYSNSNGWEWCRSNAEQIRLTAAQGHLSGRHTPLAPHINPTAYISSVTFLLSYKWVIIAIMAQNTISELISRRVAP</sequence>
<dbReference type="EMBL" id="QGDT01000009">
    <property type="protein sequence ID" value="PWJ57046.1"/>
    <property type="molecule type" value="Genomic_DNA"/>
</dbReference>
<comment type="caution">
    <text evidence="1">The sequence shown here is derived from an EMBL/GenBank/DDBJ whole genome shotgun (WGS) entry which is preliminary data.</text>
</comment>
<evidence type="ECO:0000313" key="1">
    <source>
        <dbReference type="EMBL" id="PWJ57046.1"/>
    </source>
</evidence>
<reference evidence="1 2" key="1">
    <citation type="submission" date="2018-03" db="EMBL/GenBank/DDBJ databases">
        <title>Genomic Encyclopedia of Archaeal and Bacterial Type Strains, Phase II (KMG-II): from individual species to whole genera.</title>
        <authorList>
            <person name="Goeker M."/>
        </authorList>
    </citation>
    <scope>NUCLEOTIDE SEQUENCE [LARGE SCALE GENOMIC DNA]</scope>
    <source>
        <strain evidence="1 2">DSM 100346</strain>
    </source>
</reference>
<proteinExistence type="predicted"/>
<protein>
    <submittedName>
        <fullName evidence="1">Uncharacterized protein</fullName>
    </submittedName>
</protein>
<name>A0A316AGW2_9BACT</name>
<dbReference type="AlphaFoldDB" id="A0A316AGW2"/>